<sequence>MGLIPVFRGRADELDLFIRQVDRVRERNILDEDDLLDIVLTKLKGDHARKINRTTAKSWEEMKVLLVKEFGDHYSLESVFHKIETLAQRTNETLKKYKDRTRTMFEWIASFAPHSEQPYALRHLKHHFVAGLRDENLKTMALIQKSMDLESLMDYLEEVHDNADRVTDAARRLRINEYDSRPVVNEHLYVGACAHKPQDPRTGRWDQPWTQDPRYQDFGHAAQSYGCMNQGYSIPPWGYSPYGRDYGPPPLGGYDPRYPAPPCGYDPRYRDHGYRNHPWGYDPYYRDYGYREQHGSPEPRYRNHNHSAQPWEKEQRPRDQGYRDQPVGYDCPNQNFHSSNKHHTKPKQPRQNEHFDQEAQHEGNAQGNRNHENRSSNDRPQTSRPEQQNDNSKQKN</sequence>
<name>A0A2M4CWF6_ANODA</name>
<feature type="compositionally biased region" description="Basic and acidic residues" evidence="1">
    <location>
        <begin position="311"/>
        <end position="322"/>
    </location>
</feature>
<feature type="compositionally biased region" description="Basic and acidic residues" evidence="1">
    <location>
        <begin position="290"/>
        <end position="301"/>
    </location>
</feature>
<reference evidence="2" key="1">
    <citation type="submission" date="2018-01" db="EMBL/GenBank/DDBJ databases">
        <title>An insight into the sialome of Amazonian anophelines.</title>
        <authorList>
            <person name="Ribeiro J.M."/>
            <person name="Scarpassa V."/>
            <person name="Calvo E."/>
        </authorList>
    </citation>
    <scope>NUCLEOTIDE SEQUENCE</scope>
</reference>
<protein>
    <recommendedName>
        <fullName evidence="3">Retrotransposon gag domain-containing protein</fullName>
    </recommendedName>
</protein>
<evidence type="ECO:0008006" key="3">
    <source>
        <dbReference type="Google" id="ProtNLM"/>
    </source>
</evidence>
<dbReference type="AlphaFoldDB" id="A0A2M4CWF6"/>
<proteinExistence type="predicted"/>
<evidence type="ECO:0000313" key="2">
    <source>
        <dbReference type="EMBL" id="MBW69595.1"/>
    </source>
</evidence>
<organism evidence="2">
    <name type="scientific">Anopheles darlingi</name>
    <name type="common">Mosquito</name>
    <dbReference type="NCBI Taxonomy" id="43151"/>
    <lineage>
        <taxon>Eukaryota</taxon>
        <taxon>Metazoa</taxon>
        <taxon>Ecdysozoa</taxon>
        <taxon>Arthropoda</taxon>
        <taxon>Hexapoda</taxon>
        <taxon>Insecta</taxon>
        <taxon>Pterygota</taxon>
        <taxon>Neoptera</taxon>
        <taxon>Endopterygota</taxon>
        <taxon>Diptera</taxon>
        <taxon>Nematocera</taxon>
        <taxon>Culicoidea</taxon>
        <taxon>Culicidae</taxon>
        <taxon>Anophelinae</taxon>
        <taxon>Anopheles</taxon>
    </lineage>
</organism>
<accession>A0A2M4CWF6</accession>
<feature type="region of interest" description="Disordered" evidence="1">
    <location>
        <begin position="290"/>
        <end position="396"/>
    </location>
</feature>
<feature type="compositionally biased region" description="Basic residues" evidence="1">
    <location>
        <begin position="339"/>
        <end position="348"/>
    </location>
</feature>
<dbReference type="EMBL" id="GGFL01005417">
    <property type="protein sequence ID" value="MBW69595.1"/>
    <property type="molecule type" value="Transcribed_RNA"/>
</dbReference>
<feature type="compositionally biased region" description="Basic and acidic residues" evidence="1">
    <location>
        <begin position="350"/>
        <end position="361"/>
    </location>
</feature>
<evidence type="ECO:0000256" key="1">
    <source>
        <dbReference type="SAM" id="MobiDB-lite"/>
    </source>
</evidence>
<feature type="compositionally biased region" description="Polar residues" evidence="1">
    <location>
        <begin position="378"/>
        <end position="396"/>
    </location>
</feature>